<dbReference type="EMBL" id="LAZR01067192">
    <property type="protein sequence ID" value="KKK52101.1"/>
    <property type="molecule type" value="Genomic_DNA"/>
</dbReference>
<protein>
    <submittedName>
        <fullName evidence="1">Uncharacterized protein</fullName>
    </submittedName>
</protein>
<comment type="caution">
    <text evidence="1">The sequence shown here is derived from an EMBL/GenBank/DDBJ whole genome shotgun (WGS) entry which is preliminary data.</text>
</comment>
<evidence type="ECO:0000313" key="1">
    <source>
        <dbReference type="EMBL" id="KKK52101.1"/>
    </source>
</evidence>
<gene>
    <name evidence="1" type="ORF">LCGC14_3108350</name>
</gene>
<proteinExistence type="predicted"/>
<sequence length="59" mass="6944">AEMKRYVCTKEDPWTPEKGKRSCHPDAKELFQEDNYPCGDLVYYECPHCGKKFTCELPQ</sequence>
<dbReference type="AlphaFoldDB" id="A0A0F8YVP9"/>
<accession>A0A0F8YVP9</accession>
<reference evidence="1" key="1">
    <citation type="journal article" date="2015" name="Nature">
        <title>Complex archaea that bridge the gap between prokaryotes and eukaryotes.</title>
        <authorList>
            <person name="Spang A."/>
            <person name="Saw J.H."/>
            <person name="Jorgensen S.L."/>
            <person name="Zaremba-Niedzwiedzka K."/>
            <person name="Martijn J."/>
            <person name="Lind A.E."/>
            <person name="van Eijk R."/>
            <person name="Schleper C."/>
            <person name="Guy L."/>
            <person name="Ettema T.J."/>
        </authorList>
    </citation>
    <scope>NUCLEOTIDE SEQUENCE</scope>
</reference>
<organism evidence="1">
    <name type="scientific">marine sediment metagenome</name>
    <dbReference type="NCBI Taxonomy" id="412755"/>
    <lineage>
        <taxon>unclassified sequences</taxon>
        <taxon>metagenomes</taxon>
        <taxon>ecological metagenomes</taxon>
    </lineage>
</organism>
<feature type="non-terminal residue" evidence="1">
    <location>
        <position position="1"/>
    </location>
</feature>
<name>A0A0F8YVP9_9ZZZZ</name>